<keyword evidence="1 4" id="KW-0645">Protease</keyword>
<dbReference type="GeneID" id="41601551"/>
<reference evidence="4 5" key="1">
    <citation type="submission" date="2014-07" db="EMBL/GenBank/DDBJ databases">
        <title>Methanogenic archaea and the global carbon cycle.</title>
        <authorList>
            <person name="Henriksen J.R."/>
            <person name="Luke J."/>
            <person name="Reinhart S."/>
            <person name="Benedict M.N."/>
            <person name="Youngblut N.D."/>
            <person name="Metcalf M.E."/>
            <person name="Whitaker R.J."/>
            <person name="Metcalf W.W."/>
        </authorList>
    </citation>
    <scope>NUCLEOTIDE SEQUENCE [LARGE SCALE GENOMIC DNA]</scope>
    <source>
        <strain evidence="5">ATCC 43570 / DSM 1825 / OCM 12 / VKM B-1830 / TM-1</strain>
    </source>
</reference>
<keyword evidence="2 4" id="KW-0378">Hydrolase</keyword>
<dbReference type="EMBL" id="CP009501">
    <property type="protein sequence ID" value="AKB12192.1"/>
    <property type="molecule type" value="Genomic_DNA"/>
</dbReference>
<dbReference type="RefSeq" id="WP_048166398.1">
    <property type="nucleotide sequence ID" value="NZ_CP009501.1"/>
</dbReference>
<organism evidence="4 5">
    <name type="scientific">Methanosarcina thermophila (strain ATCC 43570 / DSM 1825 / OCM 12 / VKM B-1830 / TM-1)</name>
    <dbReference type="NCBI Taxonomy" id="523844"/>
    <lineage>
        <taxon>Archaea</taxon>
        <taxon>Methanobacteriati</taxon>
        <taxon>Methanobacteriota</taxon>
        <taxon>Stenosarchaea group</taxon>
        <taxon>Methanomicrobia</taxon>
        <taxon>Methanosarcinales</taxon>
        <taxon>Methanosarcinaceae</taxon>
        <taxon>Methanosarcina</taxon>
    </lineage>
</organism>
<dbReference type="Proteomes" id="UP000066529">
    <property type="component" value="Chromosome"/>
</dbReference>
<dbReference type="HOGENOM" id="CLU_011540_0_1_2"/>
<dbReference type="PROSITE" id="PS01276">
    <property type="entry name" value="PEPTIDASE_U32"/>
    <property type="match status" value="1"/>
</dbReference>
<evidence type="ECO:0000256" key="2">
    <source>
        <dbReference type="ARBA" id="ARBA00022801"/>
    </source>
</evidence>
<dbReference type="InterPro" id="IPR051454">
    <property type="entry name" value="RNA/ubiquinone_mod_enzymes"/>
</dbReference>
<evidence type="ECO:0000256" key="1">
    <source>
        <dbReference type="ARBA" id="ARBA00022670"/>
    </source>
</evidence>
<dbReference type="AlphaFoldDB" id="A0A0E3NAA0"/>
<sequence>MLKSSMPELVVGVRNLSGLEACSRYADAVYFSTDKLSLRAKAREITLETLDDFVCEVKSRGLKAYLAVNSIVNEGRLADASNVITAASNAGVDAIIAWDPAVILRARKAGLQIHISTQTNISNHETANFYRSLGAERVVLSRELSLEEIRNISQRTDVEIETFVHGAMCMAISGRCHLSAYALGKSGNCGECTQPCRWEWELHGENGLVAASFGKYLLSAKDLCMIGHIPELLEAGITAFKVEGRLRNPGYLETVSRCYREAINACREGSYTPEKIEIWKKELASVYNRGFSTGFYFGVPGLEGFSPEKDMNASKKQRRAVGVIENYYPKQKAAAVRLVEAGLAVGDEIVIEGNTTYLRQRIRSLMKKGEALERVEKGDLIGLAVDEPVRKNDRIFIIG</sequence>
<accession>A0A0E3NAA0</accession>
<dbReference type="GO" id="GO:0008233">
    <property type="term" value="F:peptidase activity"/>
    <property type="evidence" value="ECO:0007669"/>
    <property type="project" value="UniProtKB-KW"/>
</dbReference>
<proteinExistence type="inferred from homology"/>
<dbReference type="Pfam" id="PF01136">
    <property type="entry name" value="Peptidase_U32"/>
    <property type="match status" value="1"/>
</dbReference>
<comment type="similarity">
    <text evidence="3">Belongs to the peptidase U32 family.</text>
</comment>
<dbReference type="PATRIC" id="fig|523844.20.peg.567"/>
<dbReference type="OrthoDB" id="51464at2157"/>
<dbReference type="InterPro" id="IPR001539">
    <property type="entry name" value="Peptidase_U32"/>
</dbReference>
<gene>
    <name evidence="4" type="ORF">MSTHT_0434</name>
</gene>
<protein>
    <submittedName>
        <fullName evidence="4">Putative protease</fullName>
        <ecNumber evidence="4">3.4.-.-</ecNumber>
    </submittedName>
</protein>
<evidence type="ECO:0000313" key="4">
    <source>
        <dbReference type="EMBL" id="AKB12192.1"/>
    </source>
</evidence>
<dbReference type="PANTHER" id="PTHR30217:SF6">
    <property type="entry name" value="TRNA HYDROXYLATION PROTEIN P"/>
    <property type="match status" value="1"/>
</dbReference>
<dbReference type="EC" id="3.4.-.-" evidence="4"/>
<dbReference type="KEGG" id="mthr:MSTHT_0434"/>
<name>A0A0E3NAA0_METTT</name>
<evidence type="ECO:0000313" key="5">
    <source>
        <dbReference type="Proteomes" id="UP000066529"/>
    </source>
</evidence>
<dbReference type="PANTHER" id="PTHR30217">
    <property type="entry name" value="PEPTIDASE U32 FAMILY"/>
    <property type="match status" value="1"/>
</dbReference>
<dbReference type="GO" id="GO:0006508">
    <property type="term" value="P:proteolysis"/>
    <property type="evidence" value="ECO:0007669"/>
    <property type="project" value="UniProtKB-KW"/>
</dbReference>
<evidence type="ECO:0000256" key="3">
    <source>
        <dbReference type="ARBA" id="ARBA00038374"/>
    </source>
</evidence>